<dbReference type="SUPFAM" id="SSF117143">
    <property type="entry name" value="Flagellar hook protein flgE"/>
    <property type="match status" value="1"/>
</dbReference>
<dbReference type="InterPro" id="IPR053967">
    <property type="entry name" value="LlgE_F_G-like_D1"/>
</dbReference>
<evidence type="ECO:0000256" key="3">
    <source>
        <dbReference type="ARBA" id="ARBA00023143"/>
    </source>
</evidence>
<keyword evidence="3" id="KW-0975">Bacterial flagellum</keyword>
<dbReference type="GO" id="GO:0009424">
    <property type="term" value="C:bacterial-type flagellum hook"/>
    <property type="evidence" value="ECO:0007669"/>
    <property type="project" value="TreeGrafter"/>
</dbReference>
<dbReference type="InterPro" id="IPR001444">
    <property type="entry name" value="Flag_bb_rod_N"/>
</dbReference>
<feature type="domain" description="Flagellar basal body rod protein N-terminal" evidence="4">
    <location>
        <begin position="7"/>
        <end position="37"/>
    </location>
</feature>
<organism evidence="7">
    <name type="scientific">hydrothermal vent metagenome</name>
    <dbReference type="NCBI Taxonomy" id="652676"/>
    <lineage>
        <taxon>unclassified sequences</taxon>
        <taxon>metagenomes</taxon>
        <taxon>ecological metagenomes</taxon>
    </lineage>
</organism>
<protein>
    <submittedName>
        <fullName evidence="7">Flagellar hook protein FlgE</fullName>
    </submittedName>
</protein>
<sequence length="451" mass="47026">MGIFGAMTTAISGINAQAYALEHISDNIANSQTTGFKRTETVFADLVFDSQPQRQRGGSVQGLSRATNTVGGDIKPSDVATHMAINGDGYFIVEESSGTADGKPLFANVSQYTRRGDFELDRNGFLVNSSGYYLKGLAIDPVTGNPAGGSPSIVTVTNDFLPAKITTTIDYKANLASYPLTANSDPSVADSEKLLAADFVIDPTTGGAGTVNGTETSTFINRTIAGGAVTAFDAVGSPVNVQFRWGKISSDTWNLFYQTDPNATGATIAWQNIGTDYVFDTAGKLSPAINTTTITALTVSGNNLGNITLDHGSNAITSFADPNGVAKVNELEQNGYASGELAGVVVSEGGRIVGSYTNGETLELYEVTLASFNADSALKKLDGGAFGATRESGSAILGAQGSILASRLEGSNSDIASEFSKLIVTQQAYAAGTRIVTTADQMIQEILNMKR</sequence>
<dbReference type="GO" id="GO:0071978">
    <property type="term" value="P:bacterial-type flagellum-dependent swarming motility"/>
    <property type="evidence" value="ECO:0007669"/>
    <property type="project" value="TreeGrafter"/>
</dbReference>
<dbReference type="PANTHER" id="PTHR30435">
    <property type="entry name" value="FLAGELLAR PROTEIN"/>
    <property type="match status" value="1"/>
</dbReference>
<dbReference type="Pfam" id="PF22692">
    <property type="entry name" value="LlgE_F_G_D1"/>
    <property type="match status" value="1"/>
</dbReference>
<dbReference type="GO" id="GO:0009425">
    <property type="term" value="C:bacterial-type flagellum basal body"/>
    <property type="evidence" value="ECO:0007669"/>
    <property type="project" value="UniProtKB-SubCell"/>
</dbReference>
<dbReference type="GO" id="GO:0005829">
    <property type="term" value="C:cytosol"/>
    <property type="evidence" value="ECO:0007669"/>
    <property type="project" value="TreeGrafter"/>
</dbReference>
<dbReference type="InterPro" id="IPR037058">
    <property type="entry name" value="Falgellar_hook_FlgE_sf"/>
</dbReference>
<feature type="domain" description="Flagellar basal-body/hook protein C-terminal" evidence="5">
    <location>
        <begin position="407"/>
        <end position="449"/>
    </location>
</feature>
<evidence type="ECO:0000256" key="2">
    <source>
        <dbReference type="ARBA" id="ARBA00009677"/>
    </source>
</evidence>
<evidence type="ECO:0000313" key="7">
    <source>
        <dbReference type="EMBL" id="VAW11468.1"/>
    </source>
</evidence>
<proteinExistence type="inferred from homology"/>
<feature type="domain" description="Flagellar hook protein FlgE/F/G-like D1" evidence="6">
    <location>
        <begin position="84"/>
        <end position="136"/>
    </location>
</feature>
<evidence type="ECO:0000259" key="5">
    <source>
        <dbReference type="Pfam" id="PF06429"/>
    </source>
</evidence>
<dbReference type="NCBIfam" id="TIGR03506">
    <property type="entry name" value="FlgEFG_subfam"/>
    <property type="match status" value="1"/>
</dbReference>
<name>A0A3B0T0P3_9ZZZZ</name>
<gene>
    <name evidence="7" type="ORF">MNBD_ALPHA09-715</name>
</gene>
<reference evidence="7" key="1">
    <citation type="submission" date="2018-06" db="EMBL/GenBank/DDBJ databases">
        <authorList>
            <person name="Zhirakovskaya E."/>
        </authorList>
    </citation>
    <scope>NUCLEOTIDE SEQUENCE</scope>
</reference>
<comment type="subcellular location">
    <subcellularLocation>
        <location evidence="1">Bacterial flagellum basal body</location>
    </subcellularLocation>
</comment>
<evidence type="ECO:0000259" key="4">
    <source>
        <dbReference type="Pfam" id="PF00460"/>
    </source>
</evidence>
<comment type="similarity">
    <text evidence="2">Belongs to the flagella basal body rod proteins family.</text>
</comment>
<dbReference type="PANTHER" id="PTHR30435:SF1">
    <property type="entry name" value="FLAGELLAR HOOK PROTEIN FLGE"/>
    <property type="match status" value="1"/>
</dbReference>
<dbReference type="InterPro" id="IPR037925">
    <property type="entry name" value="FlgE/F/G-like"/>
</dbReference>
<evidence type="ECO:0000256" key="1">
    <source>
        <dbReference type="ARBA" id="ARBA00004117"/>
    </source>
</evidence>
<dbReference type="Pfam" id="PF06429">
    <property type="entry name" value="Flg_bbr_C"/>
    <property type="match status" value="1"/>
</dbReference>
<keyword evidence="7" id="KW-0969">Cilium</keyword>
<dbReference type="AlphaFoldDB" id="A0A3B0T0P3"/>
<evidence type="ECO:0000259" key="6">
    <source>
        <dbReference type="Pfam" id="PF22692"/>
    </source>
</evidence>
<dbReference type="Gene3D" id="2.60.98.20">
    <property type="entry name" value="Flagellar hook protein FlgE"/>
    <property type="match status" value="1"/>
</dbReference>
<keyword evidence="7" id="KW-0966">Cell projection</keyword>
<accession>A0A3B0T0P3</accession>
<dbReference type="InterPro" id="IPR010930">
    <property type="entry name" value="Flg_bb/hook_C_dom"/>
</dbReference>
<dbReference type="InterPro" id="IPR020013">
    <property type="entry name" value="Flagellar_FlgE/F/G"/>
</dbReference>
<dbReference type="EMBL" id="UOEM01000031">
    <property type="protein sequence ID" value="VAW11468.1"/>
    <property type="molecule type" value="Genomic_DNA"/>
</dbReference>
<dbReference type="Pfam" id="PF00460">
    <property type="entry name" value="Flg_bb_rod"/>
    <property type="match status" value="1"/>
</dbReference>
<keyword evidence="7" id="KW-0282">Flagellum</keyword>